<dbReference type="Proteomes" id="UP000220133">
    <property type="component" value="Chromosome"/>
</dbReference>
<dbReference type="PANTHER" id="PTHR31157">
    <property type="entry name" value="SCP DOMAIN-CONTAINING PROTEIN"/>
    <property type="match status" value="1"/>
</dbReference>
<dbReference type="RefSeq" id="WP_098194863.1">
    <property type="nucleotide sequence ID" value="NZ_CP023777.1"/>
</dbReference>
<keyword evidence="4" id="KW-1185">Reference proteome</keyword>
<reference evidence="3 4" key="1">
    <citation type="submission" date="2017-10" db="EMBL/GenBank/DDBJ databases">
        <title>Paenichitinophaga pekingensis gen. nov., sp. nov., isolated from activated sludge.</title>
        <authorList>
            <person name="Jin D."/>
            <person name="Kong X."/>
            <person name="Deng Y."/>
            <person name="Bai Z."/>
        </authorList>
    </citation>
    <scope>NUCLEOTIDE SEQUENCE [LARGE SCALE GENOMIC DNA]</scope>
    <source>
        <strain evidence="3 4">13</strain>
    </source>
</reference>
<evidence type="ECO:0000313" key="4">
    <source>
        <dbReference type="Proteomes" id="UP000220133"/>
    </source>
</evidence>
<evidence type="ECO:0000256" key="1">
    <source>
        <dbReference type="SAM" id="SignalP"/>
    </source>
</evidence>
<dbReference type="EMBL" id="CP023777">
    <property type="protein sequence ID" value="ATL48490.1"/>
    <property type="molecule type" value="Genomic_DNA"/>
</dbReference>
<dbReference type="InterPro" id="IPR014044">
    <property type="entry name" value="CAP_dom"/>
</dbReference>
<keyword evidence="1" id="KW-0732">Signal</keyword>
<dbReference type="AlphaFoldDB" id="A0A291QX29"/>
<accession>A0A291QX29</accession>
<evidence type="ECO:0000313" key="3">
    <source>
        <dbReference type="EMBL" id="ATL48490.1"/>
    </source>
</evidence>
<feature type="domain" description="SCP" evidence="2">
    <location>
        <begin position="56"/>
        <end position="168"/>
    </location>
</feature>
<dbReference type="SUPFAM" id="SSF55797">
    <property type="entry name" value="PR-1-like"/>
    <property type="match status" value="1"/>
</dbReference>
<dbReference type="PANTHER" id="PTHR31157:SF1">
    <property type="entry name" value="SCP DOMAIN-CONTAINING PROTEIN"/>
    <property type="match status" value="1"/>
</dbReference>
<sequence length="171" mass="18843">MNAFLFRKTTLCLLLGAGLSMPVTACSGSKNAPGSNTSIRTNTVDLDNMEEDILFYVNKFRKSHGLAPLQLNETICIEARQHSRDMATGRSKFGHSGFDDRADHLKEKFGKIQGVAENVAYGYLSAKAVVDGWIKSPGHRKNLLGNYNLIGIGVAKGDKNTLFYTQVFIRK</sequence>
<feature type="chain" id="PRO_5012968318" description="SCP domain-containing protein" evidence="1">
    <location>
        <begin position="26"/>
        <end position="171"/>
    </location>
</feature>
<dbReference type="OrthoDB" id="982527at2"/>
<dbReference type="InterPro" id="IPR035940">
    <property type="entry name" value="CAP_sf"/>
</dbReference>
<name>A0A291QX29_9BACT</name>
<dbReference type="Gene3D" id="3.40.33.10">
    <property type="entry name" value="CAP"/>
    <property type="match status" value="1"/>
</dbReference>
<organism evidence="3 4">
    <name type="scientific">Chitinophaga caeni</name>
    <dbReference type="NCBI Taxonomy" id="2029983"/>
    <lineage>
        <taxon>Bacteria</taxon>
        <taxon>Pseudomonadati</taxon>
        <taxon>Bacteroidota</taxon>
        <taxon>Chitinophagia</taxon>
        <taxon>Chitinophagales</taxon>
        <taxon>Chitinophagaceae</taxon>
        <taxon>Chitinophaga</taxon>
    </lineage>
</organism>
<dbReference type="KEGG" id="cbae:COR50_15720"/>
<evidence type="ECO:0000259" key="2">
    <source>
        <dbReference type="Pfam" id="PF00188"/>
    </source>
</evidence>
<dbReference type="CDD" id="cd05379">
    <property type="entry name" value="CAP_bacterial"/>
    <property type="match status" value="1"/>
</dbReference>
<gene>
    <name evidence="3" type="ORF">COR50_15720</name>
</gene>
<protein>
    <recommendedName>
        <fullName evidence="2">SCP domain-containing protein</fullName>
    </recommendedName>
</protein>
<dbReference type="Pfam" id="PF00188">
    <property type="entry name" value="CAP"/>
    <property type="match status" value="1"/>
</dbReference>
<proteinExistence type="predicted"/>
<feature type="signal peptide" evidence="1">
    <location>
        <begin position="1"/>
        <end position="25"/>
    </location>
</feature>